<sequence length="487" mass="54682">MIISMSFDDTVLDKWVTVMDGFTPFGGADYNISTKNLSGNGLFFVKNTYKEKILKVPVFIQYNAVSEYDALQRVLSVNEPKRLTFSNIPDRYFLAMPTKDLDFREYKMNGKGMMTFVVFDGVAHSTTYKKFTDFTEKDGKVIFNVTNNGNVPALPIIKIKHNEENGYIGGVNQTGAFSVGDEEIVDSETRDFSMRPFDYSDTGTKISNGFSKGIKNVAILNDGSTSLDNTLSIGSWLDRDHLLLGGAVPPSGNHAGSLTFDLPDAGSLFDQIWWRQIFWAGASNQYGFIKIIVSDTNNKFLYGFETIKRKAGLETECNFIVTDGQGGYKHTNFKKTFIASDNDKENPFNANRGWTDIVRNDDEVSLYWFGSRVPITCPELKGKKSAKLHIVLGTMQGKPLVTRMYIDGIKYTKNNAYMPPNPYGKGSELVINSENKTVLLDNIPKLNQWNTGSKFLQIPVGTSTLELEKSSWAKTPQITIEMEERWL</sequence>
<dbReference type="RefSeq" id="WP_225247746.1">
    <property type="nucleotide sequence ID" value="NZ_LR594035.1"/>
</dbReference>
<dbReference type="EMBL" id="LR594035">
    <property type="protein sequence ID" value="VTS14185.1"/>
    <property type="molecule type" value="Genomic_DNA"/>
</dbReference>
<feature type="domain" description="Siphovirus-type tail component RIFT-related" evidence="1">
    <location>
        <begin position="35"/>
        <end position="118"/>
    </location>
</feature>
<accession>A0A4U9XN55</accession>
<organism evidence="2 3">
    <name type="scientific">Streptococcus pseudoporcinus</name>
    <dbReference type="NCBI Taxonomy" id="361101"/>
    <lineage>
        <taxon>Bacteria</taxon>
        <taxon>Bacillati</taxon>
        <taxon>Bacillota</taxon>
        <taxon>Bacilli</taxon>
        <taxon>Lactobacillales</taxon>
        <taxon>Streptococcaceae</taxon>
        <taxon>Streptococcus</taxon>
    </lineage>
</organism>
<dbReference type="Pfam" id="PF05709">
    <property type="entry name" value="Sipho_tail"/>
    <property type="match status" value="1"/>
</dbReference>
<evidence type="ECO:0000313" key="2">
    <source>
        <dbReference type="EMBL" id="VTS14185.1"/>
    </source>
</evidence>
<protein>
    <submittedName>
        <fullName evidence="2">Minor structural protein - phage associated</fullName>
    </submittedName>
</protein>
<gene>
    <name evidence="2" type="ORF">NCTC5385_00327</name>
</gene>
<reference evidence="2 3" key="1">
    <citation type="submission" date="2019-05" db="EMBL/GenBank/DDBJ databases">
        <authorList>
            <consortium name="Pathogen Informatics"/>
        </authorList>
    </citation>
    <scope>NUCLEOTIDE SEQUENCE [LARGE SCALE GENOMIC DNA]</scope>
    <source>
        <strain evidence="2 3">NCTC5385</strain>
    </source>
</reference>
<dbReference type="InterPro" id="IPR008841">
    <property type="entry name" value="Siphovirus-type_tail_N"/>
</dbReference>
<evidence type="ECO:0000259" key="1">
    <source>
        <dbReference type="Pfam" id="PF05709"/>
    </source>
</evidence>
<dbReference type="Proteomes" id="UP000304914">
    <property type="component" value="Chromosome"/>
</dbReference>
<dbReference type="AlphaFoldDB" id="A0A4U9XN55"/>
<dbReference type="Gene3D" id="2.40.30.200">
    <property type="match status" value="1"/>
</dbReference>
<dbReference type="NCBIfam" id="TIGR01633">
    <property type="entry name" value="phi3626_gp14_N"/>
    <property type="match status" value="1"/>
</dbReference>
<evidence type="ECO:0000313" key="3">
    <source>
        <dbReference type="Proteomes" id="UP000304914"/>
    </source>
</evidence>
<dbReference type="InterPro" id="IPR006520">
    <property type="entry name" value="Dit_BPSPP_N"/>
</dbReference>
<proteinExistence type="predicted"/>
<name>A0A4U9XN55_9STRE</name>